<dbReference type="InterPro" id="IPR001647">
    <property type="entry name" value="HTH_TetR"/>
</dbReference>
<dbReference type="AlphaFoldDB" id="M2X9E5"/>
<evidence type="ECO:0000313" key="6">
    <source>
        <dbReference type="EMBL" id="EME35746.1"/>
    </source>
</evidence>
<evidence type="ECO:0000259" key="5">
    <source>
        <dbReference type="PROSITE" id="PS50977"/>
    </source>
</evidence>
<evidence type="ECO:0000256" key="3">
    <source>
        <dbReference type="ARBA" id="ARBA00023163"/>
    </source>
</evidence>
<dbReference type="Pfam" id="PF00440">
    <property type="entry name" value="TetR_N"/>
    <property type="match status" value="1"/>
</dbReference>
<feature type="DNA-binding region" description="H-T-H motif" evidence="4">
    <location>
        <begin position="41"/>
        <end position="60"/>
    </location>
</feature>
<sequence>MSSQRQEASAGPARGRAATTDRKIVAAVLSLLVHEGPGRVSIESVAAESGVAKTSIYRRYANTEAMVEDVLERSGDSLAPRPLEIPQDGQWTQRQWTEALDAAVRSLVLDLGTGTAVALLSQPTSEVARILRLHLVRPRIEQLHRLLQLQVEAGRLRSDLDLEVVIDFVLGSAYARLAREGELGADWAQRVRDALLGQLGQD</sequence>
<accession>M2X9E5</accession>
<dbReference type="SUPFAM" id="SSF48498">
    <property type="entry name" value="Tetracyclin repressor-like, C-terminal domain"/>
    <property type="match status" value="1"/>
</dbReference>
<dbReference type="RefSeq" id="WP_006215605.1">
    <property type="nucleotide sequence ID" value="NZ_ANHZ02000023.1"/>
</dbReference>
<comment type="caution">
    <text evidence="6">The sequence shown here is derived from an EMBL/GenBank/DDBJ whole genome shotgun (WGS) entry which is preliminary data.</text>
</comment>
<dbReference type="GO" id="GO:0003700">
    <property type="term" value="F:DNA-binding transcription factor activity"/>
    <property type="evidence" value="ECO:0007669"/>
    <property type="project" value="TreeGrafter"/>
</dbReference>
<dbReference type="Gene3D" id="1.10.357.10">
    <property type="entry name" value="Tetracycline Repressor, domain 2"/>
    <property type="match status" value="1"/>
</dbReference>
<dbReference type="PANTHER" id="PTHR30055:SF148">
    <property type="entry name" value="TETR-FAMILY TRANSCRIPTIONAL REGULATOR"/>
    <property type="match status" value="1"/>
</dbReference>
<evidence type="ECO:0000256" key="4">
    <source>
        <dbReference type="PROSITE-ProRule" id="PRU00335"/>
    </source>
</evidence>
<evidence type="ECO:0000256" key="1">
    <source>
        <dbReference type="ARBA" id="ARBA00023015"/>
    </source>
</evidence>
<dbReference type="PROSITE" id="PS50977">
    <property type="entry name" value="HTH_TETR_2"/>
    <property type="match status" value="1"/>
</dbReference>
<dbReference type="PANTHER" id="PTHR30055">
    <property type="entry name" value="HTH-TYPE TRANSCRIPTIONAL REGULATOR RUTR"/>
    <property type="match status" value="1"/>
</dbReference>
<dbReference type="EMBL" id="ANHZ02000023">
    <property type="protein sequence ID" value="EME35746.1"/>
    <property type="molecule type" value="Genomic_DNA"/>
</dbReference>
<dbReference type="InterPro" id="IPR011075">
    <property type="entry name" value="TetR_C"/>
</dbReference>
<dbReference type="InterPro" id="IPR036271">
    <property type="entry name" value="Tet_transcr_reg_TetR-rel_C_sf"/>
</dbReference>
<name>M2X9E5_9MICC</name>
<dbReference type="InterPro" id="IPR050109">
    <property type="entry name" value="HTH-type_TetR-like_transc_reg"/>
</dbReference>
<keyword evidence="3" id="KW-0804">Transcription</keyword>
<keyword evidence="7" id="KW-1185">Reference proteome</keyword>
<dbReference type="Pfam" id="PF16859">
    <property type="entry name" value="TetR_C_11"/>
    <property type="match status" value="1"/>
</dbReference>
<gene>
    <name evidence="6" type="ORF">C884_01379</name>
</gene>
<organism evidence="6 7">
    <name type="scientific">Kocuria palustris PEL</name>
    <dbReference type="NCBI Taxonomy" id="1236550"/>
    <lineage>
        <taxon>Bacteria</taxon>
        <taxon>Bacillati</taxon>
        <taxon>Actinomycetota</taxon>
        <taxon>Actinomycetes</taxon>
        <taxon>Micrococcales</taxon>
        <taxon>Micrococcaceae</taxon>
        <taxon>Kocuria</taxon>
    </lineage>
</organism>
<keyword evidence="1" id="KW-0805">Transcription regulation</keyword>
<dbReference type="STRING" id="71999.KPaMU14_02210"/>
<dbReference type="Proteomes" id="UP000009877">
    <property type="component" value="Unassembled WGS sequence"/>
</dbReference>
<proteinExistence type="predicted"/>
<dbReference type="SUPFAM" id="SSF46689">
    <property type="entry name" value="Homeodomain-like"/>
    <property type="match status" value="1"/>
</dbReference>
<evidence type="ECO:0000313" key="7">
    <source>
        <dbReference type="Proteomes" id="UP000009877"/>
    </source>
</evidence>
<keyword evidence="2 4" id="KW-0238">DNA-binding</keyword>
<dbReference type="GeneID" id="93316625"/>
<evidence type="ECO:0000256" key="2">
    <source>
        <dbReference type="ARBA" id="ARBA00023125"/>
    </source>
</evidence>
<dbReference type="GO" id="GO:0000976">
    <property type="term" value="F:transcription cis-regulatory region binding"/>
    <property type="evidence" value="ECO:0007669"/>
    <property type="project" value="TreeGrafter"/>
</dbReference>
<dbReference type="InterPro" id="IPR009057">
    <property type="entry name" value="Homeodomain-like_sf"/>
</dbReference>
<protein>
    <submittedName>
        <fullName evidence="6">Transcriptional regulator, TetR family</fullName>
    </submittedName>
</protein>
<reference evidence="6 7" key="1">
    <citation type="journal article" date="2014" name="Genome Announc.">
        <title>Draft Genome Sequence of Kocuria palustris PEL.</title>
        <authorList>
            <person name="Sharma G."/>
            <person name="Khatri I."/>
            <person name="Subramanian S."/>
        </authorList>
    </citation>
    <scope>NUCLEOTIDE SEQUENCE [LARGE SCALE GENOMIC DNA]</scope>
    <source>
        <strain evidence="6 7">PEL</strain>
    </source>
</reference>
<feature type="domain" description="HTH tetR-type" evidence="5">
    <location>
        <begin position="18"/>
        <end position="78"/>
    </location>
</feature>
<dbReference type="Gene3D" id="1.10.10.60">
    <property type="entry name" value="Homeodomain-like"/>
    <property type="match status" value="1"/>
</dbReference>